<dbReference type="OrthoDB" id="7631574at2"/>
<organism evidence="3 5">
    <name type="scientific">Chitinophaga sancti</name>
    <dbReference type="NCBI Taxonomy" id="1004"/>
    <lineage>
        <taxon>Bacteria</taxon>
        <taxon>Pseudomonadati</taxon>
        <taxon>Bacteroidota</taxon>
        <taxon>Chitinophagia</taxon>
        <taxon>Chitinophagales</taxon>
        <taxon>Chitinophagaceae</taxon>
        <taxon>Chitinophaga</taxon>
    </lineage>
</organism>
<reference evidence="3 5" key="1">
    <citation type="submission" date="2016-11" db="EMBL/GenBank/DDBJ databases">
        <authorList>
            <person name="Jaros S."/>
            <person name="Januszkiewicz K."/>
            <person name="Wedrychowicz H."/>
        </authorList>
    </citation>
    <scope>NUCLEOTIDE SEQUENCE [LARGE SCALE GENOMIC DNA]</scope>
    <source>
        <strain evidence="3 5">DSM 784</strain>
    </source>
</reference>
<sequence length="148" mass="17083">MSKRGKNIFLADDDADDCLLFEDALKEVANDITLTTISDGKELMDMLEERVPPAPDMIFLDLNMPRKNGFECLREIRTDQRLKSIPVIIFSTSSQPEFIEQVFISGANRYIRKPSSFSELMKAIAEMLSIDWDTSERFPKRDNFFISF</sequence>
<dbReference type="PROSITE" id="PS50110">
    <property type="entry name" value="RESPONSE_REGULATORY"/>
    <property type="match status" value="1"/>
</dbReference>
<dbReference type="GO" id="GO:0000160">
    <property type="term" value="P:phosphorelay signal transduction system"/>
    <property type="evidence" value="ECO:0007669"/>
    <property type="project" value="InterPro"/>
</dbReference>
<reference evidence="4 6" key="2">
    <citation type="submission" date="2023-11" db="EMBL/GenBank/DDBJ databases">
        <title>MicrobeMod: A computational toolkit for identifying prokaryotic methylation and restriction-modification with nanopore sequencing.</title>
        <authorList>
            <person name="Crits-Christoph A."/>
            <person name="Kang S.C."/>
            <person name="Lee H."/>
            <person name="Ostrov N."/>
        </authorList>
    </citation>
    <scope>NUCLEOTIDE SEQUENCE [LARGE SCALE GENOMIC DNA]</scope>
    <source>
        <strain evidence="4 6">ATCC 23090</strain>
    </source>
</reference>
<proteinExistence type="predicted"/>
<dbReference type="InterPro" id="IPR011006">
    <property type="entry name" value="CheY-like_superfamily"/>
</dbReference>
<evidence type="ECO:0000313" key="4">
    <source>
        <dbReference type="EMBL" id="WQG86817.1"/>
    </source>
</evidence>
<dbReference type="Gene3D" id="3.40.50.2300">
    <property type="match status" value="1"/>
</dbReference>
<keyword evidence="1" id="KW-0597">Phosphoprotein</keyword>
<evidence type="ECO:0000313" key="6">
    <source>
        <dbReference type="Proteomes" id="UP001326715"/>
    </source>
</evidence>
<evidence type="ECO:0000313" key="5">
    <source>
        <dbReference type="Proteomes" id="UP000183788"/>
    </source>
</evidence>
<dbReference type="EMBL" id="CP140154">
    <property type="protein sequence ID" value="WQG86817.1"/>
    <property type="molecule type" value="Genomic_DNA"/>
</dbReference>
<dbReference type="RefSeq" id="WP_072365400.1">
    <property type="nucleotide sequence ID" value="NZ_CBHWAX010000074.1"/>
</dbReference>
<keyword evidence="6" id="KW-1185">Reference proteome</keyword>
<dbReference type="PANTHER" id="PTHR44520">
    <property type="entry name" value="RESPONSE REGULATOR RCP1-RELATED"/>
    <property type="match status" value="1"/>
</dbReference>
<dbReference type="CDD" id="cd17557">
    <property type="entry name" value="REC_Rcp-like"/>
    <property type="match status" value="1"/>
</dbReference>
<dbReference type="PANTHER" id="PTHR44520:SF2">
    <property type="entry name" value="RESPONSE REGULATOR RCP1"/>
    <property type="match status" value="1"/>
</dbReference>
<dbReference type="InterPro" id="IPR001789">
    <property type="entry name" value="Sig_transdc_resp-reg_receiver"/>
</dbReference>
<accession>A0A1K1SQN5</accession>
<dbReference type="STRING" id="1004.SAMN05661012_05935"/>
<evidence type="ECO:0000256" key="1">
    <source>
        <dbReference type="PROSITE-ProRule" id="PRU00169"/>
    </source>
</evidence>
<feature type="modified residue" description="4-aspartylphosphate" evidence="1">
    <location>
        <position position="61"/>
    </location>
</feature>
<dbReference type="EMBL" id="FPIZ01000029">
    <property type="protein sequence ID" value="SFW86627.1"/>
    <property type="molecule type" value="Genomic_DNA"/>
</dbReference>
<dbReference type="Proteomes" id="UP000183788">
    <property type="component" value="Unassembled WGS sequence"/>
</dbReference>
<dbReference type="Proteomes" id="UP001326715">
    <property type="component" value="Chromosome"/>
</dbReference>
<dbReference type="Pfam" id="PF00072">
    <property type="entry name" value="Response_reg"/>
    <property type="match status" value="1"/>
</dbReference>
<feature type="domain" description="Response regulatory" evidence="2">
    <location>
        <begin position="7"/>
        <end position="128"/>
    </location>
</feature>
<evidence type="ECO:0000313" key="3">
    <source>
        <dbReference type="EMBL" id="SFW86627.1"/>
    </source>
</evidence>
<dbReference type="AlphaFoldDB" id="A0A1K1SQN5"/>
<dbReference type="SUPFAM" id="SSF52172">
    <property type="entry name" value="CheY-like"/>
    <property type="match status" value="1"/>
</dbReference>
<gene>
    <name evidence="3" type="ORF">SAMN05661012_05935</name>
    <name evidence="4" type="ORF">SR876_18015</name>
</gene>
<dbReference type="SMART" id="SM00448">
    <property type="entry name" value="REC"/>
    <property type="match status" value="1"/>
</dbReference>
<protein>
    <submittedName>
        <fullName evidence="3 4">Response regulator</fullName>
    </submittedName>
</protein>
<name>A0A1K1SQN5_9BACT</name>
<evidence type="ECO:0000259" key="2">
    <source>
        <dbReference type="PROSITE" id="PS50110"/>
    </source>
</evidence>
<dbReference type="InterPro" id="IPR052893">
    <property type="entry name" value="TCS_response_regulator"/>
</dbReference>